<evidence type="ECO:0000256" key="3">
    <source>
        <dbReference type="ARBA" id="ARBA00022475"/>
    </source>
</evidence>
<sequence>MKILNSKFFEHFLLIKLQSQDIISVKMSDASEGDNTSPQTVCVSLKKTSRSHFCSTLKMFILSLAFTYFTKTLSGTYMKSAITQIERRFDLSSTHMGIIDGSFEMGNLLFLAFVSYYGAKLHRPKLIGCGCFLMSLGCVITGLPHFFMGRYRYDTIIPDSVNQTVNVVACQDLRMQSNSPSIRLEHSQDFKADPGYLKEPGSNMWVFLFLGNALRGIGETPLMPLGITYIDDFARAENSAFYIACLQAIALMGPVFGYLLGSFCARMYVDVGFVDTATVTITSKDARWVGAWWLGFLVSSVLMLLAGIPFCFFPRSLRTEHHRDQKPTACSSALFMNTAETAKGFFSSLKKLLSSPVYILILCEQVLIFSSLIGYFTFKAKYMEQHFGVSSSKANLLIGLLNLPISSLGTLLGGLLMKKYKLGLLSTAWVSFLTTVVALLLLFLQFMNKCDNIRLAGLTISYNGTPEIFYDEQTLFSQCNQNCSCSVATWDPVCFDDGITYMSPCLAGCTSFTGQGKNKIFHNCSCVLALSPVEGNTSVSLGQCPHTPDCGRSLTSFMVIFGVSSFVKALGITPLIMLMIRSIYPELKSLAIGIHALAIRALAGIPSPVYYGSVIDSTCLKWSMNSWGNRGTCRFYETSMYRIVFLSLMTGLYGFTMLFDLAILVLLRNQSNHEPTVAAQDLRQTNQDEVELRNLNEHSMECSTFNTPEPQAALVKTEKMCNDD</sequence>
<comment type="caution">
    <text evidence="8">Lacks conserved residue(s) required for the propagation of feature annotation.</text>
</comment>
<dbReference type="InterPro" id="IPR020846">
    <property type="entry name" value="MFS_dom"/>
</dbReference>
<evidence type="ECO:0000259" key="9">
    <source>
        <dbReference type="PROSITE" id="PS50850"/>
    </source>
</evidence>
<evidence type="ECO:0000256" key="7">
    <source>
        <dbReference type="ARBA" id="ARBA00023157"/>
    </source>
</evidence>
<dbReference type="Pfam" id="PF03137">
    <property type="entry name" value="OATP"/>
    <property type="match status" value="1"/>
</dbReference>
<evidence type="ECO:0000256" key="5">
    <source>
        <dbReference type="ARBA" id="ARBA00022989"/>
    </source>
</evidence>
<dbReference type="GO" id="GO:0015347">
    <property type="term" value="F:sodium-independent organic anion transmembrane transporter activity"/>
    <property type="evidence" value="ECO:0007669"/>
    <property type="project" value="TreeGrafter"/>
</dbReference>
<reference evidence="11" key="1">
    <citation type="submission" date="2020-08" db="EMBL/GenBank/DDBJ databases">
        <title>Chromosome-level assembly of Southern catfish (Silurus meridionalis) provides insights into visual adaptation to the nocturnal and benthic lifestyles.</title>
        <authorList>
            <person name="Zhang Y."/>
            <person name="Wang D."/>
            <person name="Peng Z."/>
        </authorList>
    </citation>
    <scope>NUCLEOTIDE SEQUENCE</scope>
    <source>
        <strain evidence="11">SWU-2019-XX</strain>
        <tissue evidence="11">Muscle</tissue>
    </source>
</reference>
<comment type="similarity">
    <text evidence="2 8">Belongs to the organo anion transporter (TC 2.A.60) family.</text>
</comment>
<dbReference type="Pfam" id="PF07648">
    <property type="entry name" value="Kazal_2"/>
    <property type="match status" value="1"/>
</dbReference>
<organism evidence="11 12">
    <name type="scientific">Silurus meridionalis</name>
    <name type="common">Southern catfish</name>
    <name type="synonym">Silurus soldatovi meridionalis</name>
    <dbReference type="NCBI Taxonomy" id="175797"/>
    <lineage>
        <taxon>Eukaryota</taxon>
        <taxon>Metazoa</taxon>
        <taxon>Chordata</taxon>
        <taxon>Craniata</taxon>
        <taxon>Vertebrata</taxon>
        <taxon>Euteleostomi</taxon>
        <taxon>Actinopterygii</taxon>
        <taxon>Neopterygii</taxon>
        <taxon>Teleostei</taxon>
        <taxon>Ostariophysi</taxon>
        <taxon>Siluriformes</taxon>
        <taxon>Siluridae</taxon>
        <taxon>Silurus</taxon>
    </lineage>
</organism>
<gene>
    <name evidence="11" type="ORF">HF521_007818</name>
</gene>
<dbReference type="InterPro" id="IPR004156">
    <property type="entry name" value="OATP"/>
</dbReference>
<dbReference type="Proteomes" id="UP000606274">
    <property type="component" value="Unassembled WGS sequence"/>
</dbReference>
<dbReference type="SUPFAM" id="SSF100895">
    <property type="entry name" value="Kazal-type serine protease inhibitors"/>
    <property type="match status" value="1"/>
</dbReference>
<keyword evidence="8" id="KW-0813">Transport</keyword>
<dbReference type="NCBIfam" id="TIGR00805">
    <property type="entry name" value="oat"/>
    <property type="match status" value="1"/>
</dbReference>
<name>A0A8T0AQ84_SILME</name>
<keyword evidence="3" id="KW-1003">Cell membrane</keyword>
<dbReference type="PROSITE" id="PS50850">
    <property type="entry name" value="MFS"/>
    <property type="match status" value="1"/>
</dbReference>
<dbReference type="PANTHER" id="PTHR11388:SF89">
    <property type="entry name" value="SOLUTE CARRIER ORGANIC ANION TRANSPORTER FAMILY MEMBER 1B3"/>
    <property type="match status" value="1"/>
</dbReference>
<dbReference type="InterPro" id="IPR002350">
    <property type="entry name" value="Kazal_dom"/>
</dbReference>
<dbReference type="GO" id="GO:0016323">
    <property type="term" value="C:basolateral plasma membrane"/>
    <property type="evidence" value="ECO:0007669"/>
    <property type="project" value="TreeGrafter"/>
</dbReference>
<feature type="transmembrane region" description="Helical" evidence="8">
    <location>
        <begin position="357"/>
        <end position="376"/>
    </location>
</feature>
<feature type="transmembrane region" description="Helical" evidence="8">
    <location>
        <begin position="126"/>
        <end position="147"/>
    </location>
</feature>
<evidence type="ECO:0000256" key="4">
    <source>
        <dbReference type="ARBA" id="ARBA00022692"/>
    </source>
</evidence>
<dbReference type="PANTHER" id="PTHR11388">
    <property type="entry name" value="ORGANIC ANION TRANSPORTER"/>
    <property type="match status" value="1"/>
</dbReference>
<dbReference type="InterPro" id="IPR036058">
    <property type="entry name" value="Kazal_dom_sf"/>
</dbReference>
<evidence type="ECO:0000256" key="8">
    <source>
        <dbReference type="RuleBase" id="RU362056"/>
    </source>
</evidence>
<dbReference type="Gene3D" id="1.20.1250.20">
    <property type="entry name" value="MFS general substrate transporter like domains"/>
    <property type="match status" value="1"/>
</dbReference>
<feature type="domain" description="Kazal-like" evidence="10">
    <location>
        <begin position="473"/>
        <end position="528"/>
    </location>
</feature>
<feature type="transmembrane region" description="Helical" evidence="8">
    <location>
        <begin position="643"/>
        <end position="667"/>
    </location>
</feature>
<dbReference type="GO" id="GO:0043252">
    <property type="term" value="P:sodium-independent organic anion transport"/>
    <property type="evidence" value="ECO:0007669"/>
    <property type="project" value="TreeGrafter"/>
</dbReference>
<proteinExistence type="inferred from homology"/>
<evidence type="ECO:0000256" key="6">
    <source>
        <dbReference type="ARBA" id="ARBA00023136"/>
    </source>
</evidence>
<feature type="transmembrane region" description="Helical" evidence="8">
    <location>
        <begin position="291"/>
        <end position="313"/>
    </location>
</feature>
<evidence type="ECO:0000259" key="10">
    <source>
        <dbReference type="PROSITE" id="PS51465"/>
    </source>
</evidence>
<feature type="domain" description="Major facilitator superfamily (MFS) profile" evidence="9">
    <location>
        <begin position="60"/>
        <end position="672"/>
    </location>
</feature>
<keyword evidence="6 8" id="KW-0472">Membrane</keyword>
<evidence type="ECO:0000313" key="12">
    <source>
        <dbReference type="Proteomes" id="UP000606274"/>
    </source>
</evidence>
<dbReference type="InterPro" id="IPR036259">
    <property type="entry name" value="MFS_trans_sf"/>
</dbReference>
<dbReference type="PROSITE" id="PS51465">
    <property type="entry name" value="KAZAL_2"/>
    <property type="match status" value="1"/>
</dbReference>
<comment type="subcellular location">
    <subcellularLocation>
        <location evidence="1 8">Cell membrane</location>
        <topology evidence="1 8">Multi-pass membrane protein</topology>
    </subcellularLocation>
</comment>
<keyword evidence="4 8" id="KW-0812">Transmembrane</keyword>
<keyword evidence="12" id="KW-1185">Reference proteome</keyword>
<feature type="transmembrane region" description="Helical" evidence="8">
    <location>
        <begin position="239"/>
        <end position="260"/>
    </location>
</feature>
<dbReference type="SUPFAM" id="SSF103473">
    <property type="entry name" value="MFS general substrate transporter"/>
    <property type="match status" value="1"/>
</dbReference>
<dbReference type="GO" id="GO:0006811">
    <property type="term" value="P:monoatomic ion transport"/>
    <property type="evidence" value="ECO:0007669"/>
    <property type="project" value="UniProtKB-KW"/>
</dbReference>
<dbReference type="EMBL" id="JABFDY010000018">
    <property type="protein sequence ID" value="KAF7694065.1"/>
    <property type="molecule type" value="Genomic_DNA"/>
</dbReference>
<evidence type="ECO:0000256" key="2">
    <source>
        <dbReference type="ARBA" id="ARBA00009657"/>
    </source>
</evidence>
<protein>
    <recommendedName>
        <fullName evidence="8">Solute carrier organic anion transporter family member</fullName>
    </recommendedName>
</protein>
<evidence type="ECO:0000313" key="11">
    <source>
        <dbReference type="EMBL" id="KAF7694065.1"/>
    </source>
</evidence>
<feature type="transmembrane region" description="Helical" evidence="8">
    <location>
        <begin position="396"/>
        <end position="417"/>
    </location>
</feature>
<dbReference type="AlphaFoldDB" id="A0A8T0AQ84"/>
<feature type="transmembrane region" description="Helical" evidence="8">
    <location>
        <begin position="554"/>
        <end position="578"/>
    </location>
</feature>
<keyword evidence="7" id="KW-1015">Disulfide bond</keyword>
<feature type="transmembrane region" description="Helical" evidence="8">
    <location>
        <begin position="424"/>
        <end position="444"/>
    </location>
</feature>
<feature type="transmembrane region" description="Helical" evidence="8">
    <location>
        <begin position="59"/>
        <end position="78"/>
    </location>
</feature>
<feature type="transmembrane region" description="Helical" evidence="8">
    <location>
        <begin position="590"/>
        <end position="611"/>
    </location>
</feature>
<keyword evidence="8" id="KW-0406">Ion transport</keyword>
<accession>A0A8T0AQ84</accession>
<feature type="transmembrane region" description="Helical" evidence="8">
    <location>
        <begin position="98"/>
        <end position="119"/>
    </location>
</feature>
<dbReference type="GO" id="GO:0015125">
    <property type="term" value="F:bile acid transmembrane transporter activity"/>
    <property type="evidence" value="ECO:0007669"/>
    <property type="project" value="TreeGrafter"/>
</dbReference>
<comment type="caution">
    <text evidence="11">The sequence shown here is derived from an EMBL/GenBank/DDBJ whole genome shotgun (WGS) entry which is preliminary data.</text>
</comment>
<keyword evidence="5 8" id="KW-1133">Transmembrane helix</keyword>
<evidence type="ECO:0000256" key="1">
    <source>
        <dbReference type="ARBA" id="ARBA00004651"/>
    </source>
</evidence>